<dbReference type="NCBIfam" id="NF009466">
    <property type="entry name" value="PRK12826.1-2"/>
    <property type="match status" value="1"/>
</dbReference>
<dbReference type="SUPFAM" id="SSF51735">
    <property type="entry name" value="NAD(P)-binding Rossmann-fold domains"/>
    <property type="match status" value="1"/>
</dbReference>
<dbReference type="EMBL" id="CP087164">
    <property type="protein sequence ID" value="UGS38426.1"/>
    <property type="molecule type" value="Genomic_DNA"/>
</dbReference>
<keyword evidence="2 3" id="KW-0560">Oxidoreductase</keyword>
<dbReference type="InterPro" id="IPR020904">
    <property type="entry name" value="Sc_DH/Rdtase_CS"/>
</dbReference>
<dbReference type="InterPro" id="IPR050259">
    <property type="entry name" value="SDR"/>
</dbReference>
<protein>
    <submittedName>
        <fullName evidence="3">3-oxoacyl-[acyl-carrier-protein] reductase FabG</fullName>
        <ecNumber evidence="3">1.1.1.100</ecNumber>
    </submittedName>
</protein>
<dbReference type="RefSeq" id="WP_259312447.1">
    <property type="nucleotide sequence ID" value="NZ_CP087164.1"/>
</dbReference>
<dbReference type="GO" id="GO:0032787">
    <property type="term" value="P:monocarboxylic acid metabolic process"/>
    <property type="evidence" value="ECO:0007669"/>
    <property type="project" value="UniProtKB-ARBA"/>
</dbReference>
<evidence type="ECO:0000256" key="1">
    <source>
        <dbReference type="ARBA" id="ARBA00006484"/>
    </source>
</evidence>
<dbReference type="FunFam" id="3.40.50.720:FF:000173">
    <property type="entry name" value="3-oxoacyl-[acyl-carrier protein] reductase"/>
    <property type="match status" value="1"/>
</dbReference>
<accession>A0A9E6Y1V6</accession>
<dbReference type="Proteomes" id="UP001162834">
    <property type="component" value="Chromosome"/>
</dbReference>
<dbReference type="GO" id="GO:0004316">
    <property type="term" value="F:3-oxoacyl-[acyl-carrier-protein] reductase (NADPH) activity"/>
    <property type="evidence" value="ECO:0007669"/>
    <property type="project" value="UniProtKB-EC"/>
</dbReference>
<evidence type="ECO:0000313" key="3">
    <source>
        <dbReference type="EMBL" id="UGS38426.1"/>
    </source>
</evidence>
<dbReference type="AlphaFoldDB" id="A0A9E6Y1V6"/>
<comment type="similarity">
    <text evidence="1">Belongs to the short-chain dehydrogenases/reductases (SDR) family.</text>
</comment>
<dbReference type="PROSITE" id="PS00061">
    <property type="entry name" value="ADH_SHORT"/>
    <property type="match status" value="1"/>
</dbReference>
<name>A0A9E6Y1V6_9ACTN</name>
<gene>
    <name evidence="3" type="primary">fabG_14</name>
    <name evidence="3" type="ORF">DSM104329_04854</name>
</gene>
<dbReference type="PANTHER" id="PTHR42879">
    <property type="entry name" value="3-OXOACYL-(ACYL-CARRIER-PROTEIN) REDUCTASE"/>
    <property type="match status" value="1"/>
</dbReference>
<dbReference type="PRINTS" id="PR00080">
    <property type="entry name" value="SDRFAMILY"/>
</dbReference>
<sequence>MSETDNMMAIANAPSTDGVALRSDDGLCGKTAFVTGSAQGLGAGVAQGLWDRGCNVVLADVNARSNEATAHAIDADGERVQALHVDVGDPASADESFRAALERWGTVDILVNNAAVTAARSLWQITMDEWDDVMSVNLRGVFIMSRIAGRHMRDSGGGRIVNIASLAGQMARPSGAHYAASKGGVIALTRVFASELAADGVTVNAVAPAIVDTPMLQAIGAERVQQLTRQVPVGRAGTTEEVAALVAFLASDDAGYITGATCDINGGMLMR</sequence>
<keyword evidence="4" id="KW-1185">Reference proteome</keyword>
<proteinExistence type="inferred from homology"/>
<evidence type="ECO:0000256" key="2">
    <source>
        <dbReference type="ARBA" id="ARBA00023002"/>
    </source>
</evidence>
<dbReference type="KEGG" id="sbae:DSM104329_04854"/>
<dbReference type="Gene3D" id="3.40.50.720">
    <property type="entry name" value="NAD(P)-binding Rossmann-like Domain"/>
    <property type="match status" value="1"/>
</dbReference>
<dbReference type="PANTHER" id="PTHR42879:SF2">
    <property type="entry name" value="3-OXOACYL-[ACYL-CARRIER-PROTEIN] REDUCTASE FABG"/>
    <property type="match status" value="1"/>
</dbReference>
<dbReference type="Pfam" id="PF13561">
    <property type="entry name" value="adh_short_C2"/>
    <property type="match status" value="1"/>
</dbReference>
<dbReference type="InterPro" id="IPR002347">
    <property type="entry name" value="SDR_fam"/>
</dbReference>
<dbReference type="InterPro" id="IPR036291">
    <property type="entry name" value="NAD(P)-bd_dom_sf"/>
</dbReference>
<dbReference type="NCBIfam" id="NF005559">
    <property type="entry name" value="PRK07231.1"/>
    <property type="match status" value="1"/>
</dbReference>
<dbReference type="PRINTS" id="PR00081">
    <property type="entry name" value="GDHRDH"/>
</dbReference>
<organism evidence="3 4">
    <name type="scientific">Capillimicrobium parvum</name>
    <dbReference type="NCBI Taxonomy" id="2884022"/>
    <lineage>
        <taxon>Bacteria</taxon>
        <taxon>Bacillati</taxon>
        <taxon>Actinomycetota</taxon>
        <taxon>Thermoleophilia</taxon>
        <taxon>Solirubrobacterales</taxon>
        <taxon>Capillimicrobiaceae</taxon>
        <taxon>Capillimicrobium</taxon>
    </lineage>
</organism>
<reference evidence="3" key="1">
    <citation type="journal article" date="2022" name="Int. J. Syst. Evol. Microbiol.">
        <title>Pseudomonas aegrilactucae sp. nov. and Pseudomonas morbosilactucae sp. nov., pathogens causing bacterial rot of lettuce in Japan.</title>
        <authorList>
            <person name="Sawada H."/>
            <person name="Fujikawa T."/>
            <person name="Satou M."/>
        </authorList>
    </citation>
    <scope>NUCLEOTIDE SEQUENCE</scope>
    <source>
        <strain evidence="3">0166_1</strain>
    </source>
</reference>
<evidence type="ECO:0000313" key="4">
    <source>
        <dbReference type="Proteomes" id="UP001162834"/>
    </source>
</evidence>
<dbReference type="EC" id="1.1.1.100" evidence="3"/>